<dbReference type="InterPro" id="IPR000160">
    <property type="entry name" value="GGDEF_dom"/>
</dbReference>
<dbReference type="NCBIfam" id="TIGR00254">
    <property type="entry name" value="GGDEF"/>
    <property type="match status" value="1"/>
</dbReference>
<dbReference type="PANTHER" id="PTHR45138">
    <property type="entry name" value="REGULATORY COMPONENTS OF SENSORY TRANSDUCTION SYSTEM"/>
    <property type="match status" value="1"/>
</dbReference>
<keyword evidence="3" id="KW-1133">Transmembrane helix</keyword>
<keyword evidence="3" id="KW-0812">Transmembrane</keyword>
<organism evidence="5">
    <name type="scientific">Microvirga ossetica</name>
    <dbReference type="NCBI Taxonomy" id="1882682"/>
    <lineage>
        <taxon>Bacteria</taxon>
        <taxon>Pseudomonadati</taxon>
        <taxon>Pseudomonadota</taxon>
        <taxon>Alphaproteobacteria</taxon>
        <taxon>Hyphomicrobiales</taxon>
        <taxon>Methylobacteriaceae</taxon>
        <taxon>Microvirga</taxon>
    </lineage>
</organism>
<gene>
    <name evidence="5" type="ORF">BB934_23555</name>
</gene>
<reference evidence="5" key="1">
    <citation type="submission" date="2016-07" db="EMBL/GenBank/DDBJ databases">
        <title>Microvirga ossetica sp. nov. a new species of rhizobia isolated from root nodules of the legume species Vicia alpestris Steven originated from North Ossetia region in the Caucasus.</title>
        <authorList>
            <person name="Safronova V.I."/>
            <person name="Kuznetsova I.G."/>
            <person name="Sazanova A.L."/>
            <person name="Belimov A."/>
            <person name="Andronov E."/>
            <person name="Osledkin Y.S."/>
            <person name="Onishchuk O.P."/>
            <person name="Kurchak O.N."/>
            <person name="Shaposhnikov A.I."/>
            <person name="Willems A."/>
            <person name="Tikhonovich I.A."/>
        </authorList>
    </citation>
    <scope>NUCLEOTIDE SEQUENCE [LARGE SCALE GENOMIC DNA]</scope>
    <source>
        <strain evidence="5">V5/3M</strain>
    </source>
</reference>
<dbReference type="SMART" id="SM00267">
    <property type="entry name" value="GGDEF"/>
    <property type="match status" value="1"/>
</dbReference>
<dbReference type="GO" id="GO:0005886">
    <property type="term" value="C:plasma membrane"/>
    <property type="evidence" value="ECO:0007669"/>
    <property type="project" value="TreeGrafter"/>
</dbReference>
<dbReference type="KEGG" id="moc:BB934_23555"/>
<dbReference type="InterPro" id="IPR029787">
    <property type="entry name" value="Nucleotide_cyclase"/>
</dbReference>
<keyword evidence="3" id="KW-0472">Membrane</keyword>
<comment type="catalytic activity">
    <reaction evidence="2">
        <text>2 GTP = 3',3'-c-di-GMP + 2 diphosphate</text>
        <dbReference type="Rhea" id="RHEA:24898"/>
        <dbReference type="ChEBI" id="CHEBI:33019"/>
        <dbReference type="ChEBI" id="CHEBI:37565"/>
        <dbReference type="ChEBI" id="CHEBI:58805"/>
        <dbReference type="EC" id="2.7.7.65"/>
    </reaction>
</comment>
<evidence type="ECO:0000313" key="5">
    <source>
        <dbReference type="EMBL" id="ANY80838.1"/>
    </source>
</evidence>
<dbReference type="EMBL" id="CP016616">
    <property type="protein sequence ID" value="ANY80838.1"/>
    <property type="molecule type" value="Genomic_DNA"/>
</dbReference>
<dbReference type="Pfam" id="PF00990">
    <property type="entry name" value="GGDEF"/>
    <property type="match status" value="1"/>
</dbReference>
<dbReference type="CDD" id="cd01949">
    <property type="entry name" value="GGDEF"/>
    <property type="match status" value="1"/>
</dbReference>
<dbReference type="InterPro" id="IPR050469">
    <property type="entry name" value="Diguanylate_Cyclase"/>
</dbReference>
<dbReference type="GO" id="GO:0052621">
    <property type="term" value="F:diguanylate cyclase activity"/>
    <property type="evidence" value="ECO:0007669"/>
    <property type="project" value="UniProtKB-EC"/>
</dbReference>
<evidence type="ECO:0000259" key="4">
    <source>
        <dbReference type="PROSITE" id="PS50887"/>
    </source>
</evidence>
<sequence length="226" mass="23840">MAVVLLLGLAAFNLSRAGLGVTLTSISWIDAFASRWSPAMALLLVVFGPTLAFMLLSMAKESIEFEYKQAAFIDPLTGAPNRRAFMRNASRLLTGLEGRPASCLLFDLDNFKSINDCHGHDAGDRVLTIFGEVLASHLPERSFGRLGGEEFGAILPLDSRAAASLAERIRHAFAVAGNESLGGTAKATVSVGCATGAGLDANAMLQRADAALYRAKRGGRNTVIAA</sequence>
<evidence type="ECO:0000256" key="3">
    <source>
        <dbReference type="SAM" id="Phobius"/>
    </source>
</evidence>
<evidence type="ECO:0000256" key="1">
    <source>
        <dbReference type="ARBA" id="ARBA00012528"/>
    </source>
</evidence>
<feature type="transmembrane region" description="Helical" evidence="3">
    <location>
        <begin position="36"/>
        <end position="59"/>
    </location>
</feature>
<dbReference type="InterPro" id="IPR043128">
    <property type="entry name" value="Rev_trsase/Diguanyl_cyclase"/>
</dbReference>
<dbReference type="AlphaFoldDB" id="A0A1B2ELH5"/>
<dbReference type="SUPFAM" id="SSF55073">
    <property type="entry name" value="Nucleotide cyclase"/>
    <property type="match status" value="1"/>
</dbReference>
<dbReference type="PANTHER" id="PTHR45138:SF9">
    <property type="entry name" value="DIGUANYLATE CYCLASE DGCM-RELATED"/>
    <property type="match status" value="1"/>
</dbReference>
<accession>A0A1B2ELH5</accession>
<dbReference type="Gene3D" id="3.30.70.270">
    <property type="match status" value="1"/>
</dbReference>
<feature type="domain" description="GGDEF" evidence="4">
    <location>
        <begin position="99"/>
        <end position="226"/>
    </location>
</feature>
<name>A0A1B2ELH5_9HYPH</name>
<dbReference type="GO" id="GO:0043709">
    <property type="term" value="P:cell adhesion involved in single-species biofilm formation"/>
    <property type="evidence" value="ECO:0007669"/>
    <property type="project" value="TreeGrafter"/>
</dbReference>
<dbReference type="PROSITE" id="PS50887">
    <property type="entry name" value="GGDEF"/>
    <property type="match status" value="1"/>
</dbReference>
<dbReference type="EC" id="2.7.7.65" evidence="1"/>
<dbReference type="GO" id="GO:1902201">
    <property type="term" value="P:negative regulation of bacterial-type flagellum-dependent cell motility"/>
    <property type="evidence" value="ECO:0007669"/>
    <property type="project" value="TreeGrafter"/>
</dbReference>
<proteinExistence type="predicted"/>
<evidence type="ECO:0000256" key="2">
    <source>
        <dbReference type="ARBA" id="ARBA00034247"/>
    </source>
</evidence>
<protein>
    <recommendedName>
        <fullName evidence="1">diguanylate cyclase</fullName>
        <ecNumber evidence="1">2.7.7.65</ecNumber>
    </recommendedName>
</protein>